<evidence type="ECO:0000313" key="26">
    <source>
        <dbReference type="EMBL" id="RNA25617.1"/>
    </source>
</evidence>
<evidence type="ECO:0000256" key="2">
    <source>
        <dbReference type="ARBA" id="ARBA00000816"/>
    </source>
</evidence>
<comment type="catalytic activity">
    <reaction evidence="14">
        <text>1-(9Z-octadecenoyl)-sn-glycero-3-phosphate + octadecanoyl-CoA = 1-(9Z-octadecenoyl)-2-octadecanoyl-sn-glycero-3-phosphate + CoA</text>
        <dbReference type="Rhea" id="RHEA:37147"/>
        <dbReference type="ChEBI" id="CHEBI:57287"/>
        <dbReference type="ChEBI" id="CHEBI:57394"/>
        <dbReference type="ChEBI" id="CHEBI:74544"/>
        <dbReference type="ChEBI" id="CHEBI:74552"/>
    </reaction>
    <physiologicalReaction direction="left-to-right" evidence="14">
        <dbReference type="Rhea" id="RHEA:37148"/>
    </physiologicalReaction>
</comment>
<reference evidence="26 27" key="1">
    <citation type="journal article" date="2018" name="Sci. Rep.">
        <title>Genomic signatures of local adaptation to the degree of environmental predictability in rotifers.</title>
        <authorList>
            <person name="Franch-Gras L."/>
            <person name="Hahn C."/>
            <person name="Garcia-Roger E.M."/>
            <person name="Carmona M.J."/>
            <person name="Serra M."/>
            <person name="Gomez A."/>
        </authorList>
    </citation>
    <scope>NUCLEOTIDE SEQUENCE [LARGE SCALE GENOMIC DNA]</scope>
    <source>
        <strain evidence="26">HYR1</strain>
    </source>
</reference>
<evidence type="ECO:0000256" key="3">
    <source>
        <dbReference type="ARBA" id="ARBA00004496"/>
    </source>
</evidence>
<comment type="catalytic activity">
    <reaction evidence="23">
        <text>1-(9Z-octadecenoyl)-sn-glycero-3-phosphate + (5Z,8Z,11Z,14Z)-eicosatetraenoyl-CoA = 1-(9Z)-octadecenoyl-2-(5Z,8Z,11Z,14Z)-eicosatetraenoyl-sn-glycero-3-phosphate + CoA</text>
        <dbReference type="Rhea" id="RHEA:37443"/>
        <dbReference type="ChEBI" id="CHEBI:57287"/>
        <dbReference type="ChEBI" id="CHEBI:57368"/>
        <dbReference type="ChEBI" id="CHEBI:74544"/>
        <dbReference type="ChEBI" id="CHEBI:74928"/>
    </reaction>
    <physiologicalReaction direction="left-to-right" evidence="23">
        <dbReference type="Rhea" id="RHEA:37444"/>
    </physiologicalReaction>
</comment>
<evidence type="ECO:0000259" key="25">
    <source>
        <dbReference type="Pfam" id="PF00561"/>
    </source>
</evidence>
<comment type="catalytic activity">
    <reaction evidence="2">
        <text>1-(9Z-octadecenoyl)-sn-glycero-3-phosphate + hexadecanoyl-CoA = 1-(9Z)-octadecenoyl-2-hexadecanoyl-sn-glycero-3-phosphate + CoA</text>
        <dbReference type="Rhea" id="RHEA:37143"/>
        <dbReference type="ChEBI" id="CHEBI:57287"/>
        <dbReference type="ChEBI" id="CHEBI:57379"/>
        <dbReference type="ChEBI" id="CHEBI:74544"/>
        <dbReference type="ChEBI" id="CHEBI:74551"/>
    </reaction>
    <physiologicalReaction direction="left-to-right" evidence="2">
        <dbReference type="Rhea" id="RHEA:37144"/>
    </physiologicalReaction>
</comment>
<keyword evidence="27" id="KW-1185">Reference proteome</keyword>
<organism evidence="26 27">
    <name type="scientific">Brachionus plicatilis</name>
    <name type="common">Marine rotifer</name>
    <name type="synonym">Brachionus muelleri</name>
    <dbReference type="NCBI Taxonomy" id="10195"/>
    <lineage>
        <taxon>Eukaryota</taxon>
        <taxon>Metazoa</taxon>
        <taxon>Spiralia</taxon>
        <taxon>Gnathifera</taxon>
        <taxon>Rotifera</taxon>
        <taxon>Eurotatoria</taxon>
        <taxon>Monogononta</taxon>
        <taxon>Pseudotrocha</taxon>
        <taxon>Ploima</taxon>
        <taxon>Brachionidae</taxon>
        <taxon>Brachionus</taxon>
    </lineage>
</organism>
<feature type="domain" description="AB hydrolase-1" evidence="25">
    <location>
        <begin position="58"/>
        <end position="316"/>
    </location>
</feature>
<dbReference type="STRING" id="10195.A0A3M7RQH7"/>
<evidence type="ECO:0000256" key="13">
    <source>
        <dbReference type="ARBA" id="ARBA00023315"/>
    </source>
</evidence>
<evidence type="ECO:0000256" key="22">
    <source>
        <dbReference type="ARBA" id="ARBA00048632"/>
    </source>
</evidence>
<comment type="catalytic activity">
    <reaction evidence="22">
        <text>1-(5Z,8Z,11Z,14Z-eicosatetraenoyl)-sn-glycero-3-phosphate + (9Z)-octadecenoyl-CoA = 1-(5Z,8Z,11Z,14Z)-eicosatetraenoyl-2-(9Z)-octadecenoyl-sn-glycero-3-phosphate + CoA</text>
        <dbReference type="Rhea" id="RHEA:37455"/>
        <dbReference type="ChEBI" id="CHEBI:57287"/>
        <dbReference type="ChEBI" id="CHEBI:57387"/>
        <dbReference type="ChEBI" id="CHEBI:74938"/>
        <dbReference type="ChEBI" id="CHEBI:74941"/>
    </reaction>
    <physiologicalReaction direction="left-to-right" evidence="22">
        <dbReference type="Rhea" id="RHEA:37456"/>
    </physiologicalReaction>
</comment>
<evidence type="ECO:0000256" key="17">
    <source>
        <dbReference type="ARBA" id="ARBA00042413"/>
    </source>
</evidence>
<gene>
    <name evidence="26" type="ORF">BpHYR1_011397</name>
</gene>
<dbReference type="InterPro" id="IPR000073">
    <property type="entry name" value="AB_hydrolase_1"/>
</dbReference>
<evidence type="ECO:0000256" key="6">
    <source>
        <dbReference type="ARBA" id="ARBA00022490"/>
    </source>
</evidence>
<sequence>YSWNPWNWFLANLNLIETIETNMFKCVKASMERYHVNIRNNSLKIWTVSANTESKNIPIVLVHGFCGGIAMWIPNIDYLSESRPLYAFDLLGFGRSSRPNFSSDPIVAETQFVESIEDWRKEMKIEQFILLGHSFGGYLSTAYSIKYPQRVRALILADPWGFPDKPATKADVQMPMWIRVVAKASQYFGPLSVLRVTGTFGVRVLKHLRPDFRRKYVNLLEDPDAIYDYIYHANRFHPSGEAGFRAIAEYFGYAKNPMIHRIDKVSDNIPIWFIYGSRSWVDSEPGFASISLRQNSVSTSVKLITGAGHHVYADKPNEFNEYVKYIFELIDEFDMREGSDSDAVQIEQ</sequence>
<evidence type="ECO:0000256" key="9">
    <source>
        <dbReference type="ARBA" id="ARBA00022679"/>
    </source>
</evidence>
<keyword evidence="9 26" id="KW-0808">Transferase</keyword>
<keyword evidence="8" id="KW-0551">Lipid droplet</keyword>
<evidence type="ECO:0000256" key="15">
    <source>
        <dbReference type="ARBA" id="ARBA00038097"/>
    </source>
</evidence>
<dbReference type="GO" id="GO:0005811">
    <property type="term" value="C:lipid droplet"/>
    <property type="evidence" value="ECO:0007669"/>
    <property type="project" value="UniProtKB-SubCell"/>
</dbReference>
<dbReference type="GO" id="GO:0052689">
    <property type="term" value="F:carboxylic ester hydrolase activity"/>
    <property type="evidence" value="ECO:0007669"/>
    <property type="project" value="TreeGrafter"/>
</dbReference>
<evidence type="ECO:0000256" key="16">
    <source>
        <dbReference type="ARBA" id="ARBA00040731"/>
    </source>
</evidence>
<dbReference type="PRINTS" id="PR00111">
    <property type="entry name" value="ABHYDROLASE"/>
</dbReference>
<evidence type="ECO:0000256" key="4">
    <source>
        <dbReference type="ARBA" id="ARBA00004502"/>
    </source>
</evidence>
<comment type="catalytic activity">
    <reaction evidence="19">
        <text>1-hexadecanoyl-sn-glycero-3-phosphate + (9Z)-octadecenoyl-CoA = 1-hexadecanoyl-2-(9Z-octadecenoyl)-sn-glycero-3-phosphate + CoA</text>
        <dbReference type="Rhea" id="RHEA:33187"/>
        <dbReference type="ChEBI" id="CHEBI:57287"/>
        <dbReference type="ChEBI" id="CHEBI:57387"/>
        <dbReference type="ChEBI" id="CHEBI:57518"/>
        <dbReference type="ChEBI" id="CHEBI:64839"/>
    </reaction>
    <physiologicalReaction direction="left-to-right" evidence="19">
        <dbReference type="Rhea" id="RHEA:33188"/>
    </physiologicalReaction>
</comment>
<dbReference type="InterPro" id="IPR029058">
    <property type="entry name" value="AB_hydrolase_fold"/>
</dbReference>
<keyword evidence="12" id="KW-0443">Lipid metabolism</keyword>
<evidence type="ECO:0000256" key="14">
    <source>
        <dbReference type="ARBA" id="ARBA00036296"/>
    </source>
</evidence>
<dbReference type="EMBL" id="REGN01002894">
    <property type="protein sequence ID" value="RNA25617.1"/>
    <property type="molecule type" value="Genomic_DNA"/>
</dbReference>
<evidence type="ECO:0000256" key="1">
    <source>
        <dbReference type="ARBA" id="ARBA00000300"/>
    </source>
</evidence>
<dbReference type="OrthoDB" id="7457040at2759"/>
<dbReference type="Gene3D" id="3.40.50.1820">
    <property type="entry name" value="alpha/beta hydrolase"/>
    <property type="match status" value="1"/>
</dbReference>
<dbReference type="GO" id="GO:0006654">
    <property type="term" value="P:phosphatidic acid biosynthetic process"/>
    <property type="evidence" value="ECO:0007669"/>
    <property type="project" value="TreeGrafter"/>
</dbReference>
<evidence type="ECO:0000256" key="5">
    <source>
        <dbReference type="ARBA" id="ARBA00013211"/>
    </source>
</evidence>
<evidence type="ECO:0000256" key="11">
    <source>
        <dbReference type="ARBA" id="ARBA00022832"/>
    </source>
</evidence>
<comment type="catalytic activity">
    <reaction evidence="21">
        <text>eicosanoyl-CoA + 1-(9Z-octadecenoyl)-sn-glycero-3-phosphate = 1-(9Z)-octadecenoyl-2-eicosanoyl-sn-glycero-3-phosphate + CoA</text>
        <dbReference type="Rhea" id="RHEA:37451"/>
        <dbReference type="ChEBI" id="CHEBI:57287"/>
        <dbReference type="ChEBI" id="CHEBI:57380"/>
        <dbReference type="ChEBI" id="CHEBI:74544"/>
        <dbReference type="ChEBI" id="CHEBI:74937"/>
    </reaction>
    <physiologicalReaction direction="left-to-right" evidence="21">
        <dbReference type="Rhea" id="RHEA:37452"/>
    </physiologicalReaction>
</comment>
<keyword evidence="13 26" id="KW-0012">Acyltransferase</keyword>
<evidence type="ECO:0000256" key="8">
    <source>
        <dbReference type="ARBA" id="ARBA00022677"/>
    </source>
</evidence>
<comment type="catalytic activity">
    <reaction evidence="1">
        <text>a 1-acyl-sn-glycero-3-phosphate + an acyl-CoA = a 1,2-diacyl-sn-glycero-3-phosphate + CoA</text>
        <dbReference type="Rhea" id="RHEA:19709"/>
        <dbReference type="ChEBI" id="CHEBI:57287"/>
        <dbReference type="ChEBI" id="CHEBI:57970"/>
        <dbReference type="ChEBI" id="CHEBI:58342"/>
        <dbReference type="ChEBI" id="CHEBI:58608"/>
        <dbReference type="EC" id="2.3.1.51"/>
    </reaction>
    <physiologicalReaction direction="left-to-right" evidence="1">
        <dbReference type="Rhea" id="RHEA:19710"/>
    </physiologicalReaction>
</comment>
<evidence type="ECO:0000313" key="27">
    <source>
        <dbReference type="Proteomes" id="UP000276133"/>
    </source>
</evidence>
<feature type="non-terminal residue" evidence="26">
    <location>
        <position position="1"/>
    </location>
</feature>
<dbReference type="GO" id="GO:0005739">
    <property type="term" value="C:mitochondrion"/>
    <property type="evidence" value="ECO:0007669"/>
    <property type="project" value="TreeGrafter"/>
</dbReference>
<proteinExistence type="inferred from homology"/>
<dbReference type="AlphaFoldDB" id="A0A3M7RQH7"/>
<evidence type="ECO:0000256" key="12">
    <source>
        <dbReference type="ARBA" id="ARBA00023098"/>
    </source>
</evidence>
<accession>A0A3M7RQH7</accession>
<dbReference type="GO" id="GO:0030154">
    <property type="term" value="P:cell differentiation"/>
    <property type="evidence" value="ECO:0007669"/>
    <property type="project" value="UniProtKB-KW"/>
</dbReference>
<keyword evidence="11" id="KW-0276">Fatty acid metabolism</keyword>
<evidence type="ECO:0000256" key="21">
    <source>
        <dbReference type="ARBA" id="ARBA00047849"/>
    </source>
</evidence>
<evidence type="ECO:0000256" key="19">
    <source>
        <dbReference type="ARBA" id="ARBA00047525"/>
    </source>
</evidence>
<comment type="catalytic activity">
    <reaction evidence="20">
        <text>1-octadecanoyl-sn-glycero-3-phosphate + (9Z)-octadecenoyl-CoA = 1-octadecanoyl-2-(9Z-octadecenoyl)-sn-glycero-3-phosphate + CoA</text>
        <dbReference type="Rhea" id="RHEA:37163"/>
        <dbReference type="ChEBI" id="CHEBI:57287"/>
        <dbReference type="ChEBI" id="CHEBI:57387"/>
        <dbReference type="ChEBI" id="CHEBI:74560"/>
        <dbReference type="ChEBI" id="CHEBI:74565"/>
    </reaction>
    <physiologicalReaction direction="left-to-right" evidence="20">
        <dbReference type="Rhea" id="RHEA:37164"/>
    </physiologicalReaction>
</comment>
<dbReference type="Pfam" id="PF00561">
    <property type="entry name" value="Abhydrolase_1"/>
    <property type="match status" value="1"/>
</dbReference>
<dbReference type="FunFam" id="3.40.50.1820:FF:000019">
    <property type="entry name" value="1-acylglycerol-3-phosphate O-acyltransferase ABHD5"/>
    <property type="match status" value="1"/>
</dbReference>
<keyword evidence="7" id="KW-0444">Lipid biosynthesis</keyword>
<name>A0A3M7RQH7_BRAPC</name>
<comment type="caution">
    <text evidence="26">The sequence shown here is derived from an EMBL/GenBank/DDBJ whole genome shotgun (WGS) entry which is preliminary data.</text>
</comment>
<dbReference type="GO" id="GO:0006631">
    <property type="term" value="P:fatty acid metabolic process"/>
    <property type="evidence" value="ECO:0007669"/>
    <property type="project" value="UniProtKB-KW"/>
</dbReference>
<evidence type="ECO:0000256" key="24">
    <source>
        <dbReference type="ARBA" id="ARBA00049561"/>
    </source>
</evidence>
<comment type="subcellular location">
    <subcellularLocation>
        <location evidence="3">Cytoplasm</location>
    </subcellularLocation>
    <subcellularLocation>
        <location evidence="4">Lipid droplet</location>
    </subcellularLocation>
</comment>
<comment type="similarity">
    <text evidence="15">Belongs to the peptidase S33 family. ABHD4/ABHD5 subfamily.</text>
</comment>
<evidence type="ECO:0000256" key="23">
    <source>
        <dbReference type="ARBA" id="ARBA00048770"/>
    </source>
</evidence>
<dbReference type="Proteomes" id="UP000276133">
    <property type="component" value="Unassembled WGS sequence"/>
</dbReference>
<evidence type="ECO:0000256" key="7">
    <source>
        <dbReference type="ARBA" id="ARBA00022516"/>
    </source>
</evidence>
<protein>
    <recommendedName>
        <fullName evidence="16">1-acylglycerol-3-phosphate O-acyltransferase ABHD5</fullName>
        <ecNumber evidence="5">2.3.1.51</ecNumber>
    </recommendedName>
    <alternativeName>
        <fullName evidence="17">Abhydrolase domain-containing protein 5</fullName>
    </alternativeName>
</protein>
<comment type="function">
    <text evidence="18">Coenzyme A-dependent lysophosphatidic acid acyltransferase that catalyzes the transfer of an acyl group on a lysophosphatidic acid. Functions preferentially with 1-oleoyl-lysophosphatidic acid followed by 1-palmitoyl-lysophosphatidic acid, 1-stearoyl-lysophosphatidic acid and 1-arachidonoyl-lysophosphatidic acid as lipid acceptor. Functions preferentially with arachidonoyl-CoA followed by oleoyl-CoA as acyl group donors. Functions in phosphatidic acid biosynthesis. May regulate the cellular storage of triacylglycerol through activation of the phospholipase PNPLA2. Involved in keratinocyte differentiation. Regulates lipid droplet fusion.</text>
</comment>
<dbReference type="SUPFAM" id="SSF53474">
    <property type="entry name" value="alpha/beta-Hydrolases"/>
    <property type="match status" value="1"/>
</dbReference>
<dbReference type="GO" id="GO:0003841">
    <property type="term" value="F:1-acylglycerol-3-phosphate O-acyltransferase activity"/>
    <property type="evidence" value="ECO:0007669"/>
    <property type="project" value="UniProtKB-EC"/>
</dbReference>
<keyword evidence="6" id="KW-0963">Cytoplasm</keyword>
<dbReference type="PANTHER" id="PTHR42886">
    <property type="entry name" value="RE40534P-RELATED"/>
    <property type="match status" value="1"/>
</dbReference>
<dbReference type="EC" id="2.3.1.51" evidence="5"/>
<evidence type="ECO:0000256" key="18">
    <source>
        <dbReference type="ARBA" id="ARBA00045357"/>
    </source>
</evidence>
<comment type="catalytic activity">
    <reaction evidence="24">
        <text>1-(9Z-octadecenoyl)-sn-glycero-3-phosphate + (9Z)-octadecenoyl-CoA = 1,2-di-(9Z-octadecenoyl)-sn-glycero-3-phosphate + CoA</text>
        <dbReference type="Rhea" id="RHEA:37131"/>
        <dbReference type="ChEBI" id="CHEBI:57287"/>
        <dbReference type="ChEBI" id="CHEBI:57387"/>
        <dbReference type="ChEBI" id="CHEBI:74544"/>
        <dbReference type="ChEBI" id="CHEBI:74546"/>
    </reaction>
    <physiologicalReaction direction="left-to-right" evidence="24">
        <dbReference type="Rhea" id="RHEA:37132"/>
    </physiologicalReaction>
</comment>
<evidence type="ECO:0000256" key="20">
    <source>
        <dbReference type="ARBA" id="ARBA00047543"/>
    </source>
</evidence>
<dbReference type="GO" id="GO:0055088">
    <property type="term" value="P:lipid homeostasis"/>
    <property type="evidence" value="ECO:0007669"/>
    <property type="project" value="TreeGrafter"/>
</dbReference>
<keyword evidence="10" id="KW-0221">Differentiation</keyword>
<dbReference type="PANTHER" id="PTHR42886:SF29">
    <property type="entry name" value="PUMMELIG, ISOFORM A"/>
    <property type="match status" value="1"/>
</dbReference>
<evidence type="ECO:0000256" key="10">
    <source>
        <dbReference type="ARBA" id="ARBA00022782"/>
    </source>
</evidence>